<dbReference type="Proteomes" id="UP000184268">
    <property type="component" value="Unassembled WGS sequence"/>
</dbReference>
<feature type="transmembrane region" description="Helical" evidence="6">
    <location>
        <begin position="138"/>
        <end position="156"/>
    </location>
</feature>
<protein>
    <submittedName>
        <fullName evidence="7">Threonine/homoserine/homoserine lactone efflux protein</fullName>
    </submittedName>
</protein>
<evidence type="ECO:0000256" key="4">
    <source>
        <dbReference type="ARBA" id="ARBA00022989"/>
    </source>
</evidence>
<keyword evidence="2" id="KW-1003">Cell membrane</keyword>
<proteinExistence type="predicted"/>
<gene>
    <name evidence="7" type="ORF">SAMN02745129_3130</name>
</gene>
<dbReference type="InterPro" id="IPR001123">
    <property type="entry name" value="LeuE-type"/>
</dbReference>
<dbReference type="GO" id="GO:0005886">
    <property type="term" value="C:plasma membrane"/>
    <property type="evidence" value="ECO:0007669"/>
    <property type="project" value="UniProtKB-SubCell"/>
</dbReference>
<dbReference type="RefSeq" id="WP_067661195.1">
    <property type="nucleotide sequence ID" value="NZ_FQXG01000005.1"/>
</dbReference>
<organism evidence="7 8">
    <name type="scientific">Ferrimonas marina</name>
    <dbReference type="NCBI Taxonomy" id="299255"/>
    <lineage>
        <taxon>Bacteria</taxon>
        <taxon>Pseudomonadati</taxon>
        <taxon>Pseudomonadota</taxon>
        <taxon>Gammaproteobacteria</taxon>
        <taxon>Alteromonadales</taxon>
        <taxon>Ferrimonadaceae</taxon>
        <taxon>Ferrimonas</taxon>
    </lineage>
</organism>
<keyword evidence="8" id="KW-1185">Reference proteome</keyword>
<dbReference type="GO" id="GO:0015171">
    <property type="term" value="F:amino acid transmembrane transporter activity"/>
    <property type="evidence" value="ECO:0007669"/>
    <property type="project" value="TreeGrafter"/>
</dbReference>
<dbReference type="OrthoDB" id="581870at2"/>
<dbReference type="PANTHER" id="PTHR30086">
    <property type="entry name" value="ARGININE EXPORTER PROTEIN ARGO"/>
    <property type="match status" value="1"/>
</dbReference>
<keyword evidence="5 6" id="KW-0472">Membrane</keyword>
<feature type="transmembrane region" description="Helical" evidence="6">
    <location>
        <begin position="193"/>
        <end position="218"/>
    </location>
</feature>
<sequence>MSPIPLHELSLLSSLALIHLVALASPGPDFALVVQNASRHGRRIGLAIAMGISLAILLHAILAITGVSLLIRQIPALATGLQIAGGSYLLYLGYGALRGAWLSWHAGAQRSAAKAEEFTHWAAALLKGFTTNLLNPKALVFFLSLITSLIPATMSVTGKGAAIVLLWGLSLGYFALLAWLLTGQRMQRWVMKVAPLIDALCGGLFVLVGGGILLSALLSMGA</sequence>
<dbReference type="PIRSF" id="PIRSF006324">
    <property type="entry name" value="LeuE"/>
    <property type="match status" value="1"/>
</dbReference>
<evidence type="ECO:0000313" key="7">
    <source>
        <dbReference type="EMBL" id="SHH93342.1"/>
    </source>
</evidence>
<dbReference type="EMBL" id="FQXG01000005">
    <property type="protein sequence ID" value="SHH93342.1"/>
    <property type="molecule type" value="Genomic_DNA"/>
</dbReference>
<keyword evidence="4 6" id="KW-1133">Transmembrane helix</keyword>
<dbReference type="STRING" id="299255.SAMN02745129_3130"/>
<dbReference type="PANTHER" id="PTHR30086:SF17">
    <property type="entry name" value="LYSE FAMILY TRANSLOCATOR"/>
    <property type="match status" value="1"/>
</dbReference>
<keyword evidence="3 6" id="KW-0812">Transmembrane</keyword>
<reference evidence="8" key="1">
    <citation type="submission" date="2016-11" db="EMBL/GenBank/DDBJ databases">
        <authorList>
            <person name="Varghese N."/>
            <person name="Submissions S."/>
        </authorList>
    </citation>
    <scope>NUCLEOTIDE SEQUENCE [LARGE SCALE GENOMIC DNA]</scope>
    <source>
        <strain evidence="8">DSM 16917</strain>
    </source>
</reference>
<evidence type="ECO:0000256" key="2">
    <source>
        <dbReference type="ARBA" id="ARBA00022475"/>
    </source>
</evidence>
<comment type="subcellular location">
    <subcellularLocation>
        <location evidence="1">Cell membrane</location>
        <topology evidence="1">Multi-pass membrane protein</topology>
    </subcellularLocation>
</comment>
<evidence type="ECO:0000256" key="5">
    <source>
        <dbReference type="ARBA" id="ARBA00023136"/>
    </source>
</evidence>
<evidence type="ECO:0000256" key="1">
    <source>
        <dbReference type="ARBA" id="ARBA00004651"/>
    </source>
</evidence>
<name>A0A1M5X144_9GAMM</name>
<feature type="transmembrane region" description="Helical" evidence="6">
    <location>
        <begin position="48"/>
        <end position="71"/>
    </location>
</feature>
<evidence type="ECO:0000256" key="3">
    <source>
        <dbReference type="ARBA" id="ARBA00022692"/>
    </source>
</evidence>
<evidence type="ECO:0000256" key="6">
    <source>
        <dbReference type="SAM" id="Phobius"/>
    </source>
</evidence>
<dbReference type="Pfam" id="PF01810">
    <property type="entry name" value="LysE"/>
    <property type="match status" value="1"/>
</dbReference>
<evidence type="ECO:0000313" key="8">
    <source>
        <dbReference type="Proteomes" id="UP000184268"/>
    </source>
</evidence>
<feature type="transmembrane region" description="Helical" evidence="6">
    <location>
        <begin position="162"/>
        <end position="181"/>
    </location>
</feature>
<accession>A0A1M5X144</accession>
<dbReference type="AlphaFoldDB" id="A0A1M5X144"/>